<evidence type="ECO:0000256" key="1">
    <source>
        <dbReference type="SAM" id="MobiDB-lite"/>
    </source>
</evidence>
<dbReference type="AlphaFoldDB" id="A0A0S3PYY1"/>
<keyword evidence="4" id="KW-1185">Reference proteome</keyword>
<feature type="compositionally biased region" description="Gly residues" evidence="1">
    <location>
        <begin position="164"/>
        <end position="174"/>
    </location>
</feature>
<dbReference type="PROSITE" id="PS51257">
    <property type="entry name" value="PROKAR_LIPOPROTEIN"/>
    <property type="match status" value="1"/>
</dbReference>
<sequence>MFASKVRIAVASAAALFLISAPASAGGLFGGCNCEEPVAVAPAPTVSVRYQYVPVTTYVPQPYYVVDRGPNYDVSPVSYTTPSVSYAPGRWVTRYVPGYQRAHYTYRPSYIGGGYRWGGYHRGWHGHRHGYHHHGFRHRHFHHGRHFHGHRHVHGARVHRGGMHRGGLAGGPGRHAGPRRGR</sequence>
<accession>A0A0S3PYY1</accession>
<evidence type="ECO:0000313" key="4">
    <source>
        <dbReference type="Proteomes" id="UP000236884"/>
    </source>
</evidence>
<protein>
    <submittedName>
        <fullName evidence="3">Uncharacterized protein</fullName>
    </submittedName>
</protein>
<dbReference type="RefSeq" id="WP_096357831.1">
    <property type="nucleotide sequence ID" value="NZ_AP014946.1"/>
</dbReference>
<name>A0A0S3PYY1_9BRAD</name>
<organism evidence="3 4">
    <name type="scientific">Variibacter gotjawalensis</name>
    <dbReference type="NCBI Taxonomy" id="1333996"/>
    <lineage>
        <taxon>Bacteria</taxon>
        <taxon>Pseudomonadati</taxon>
        <taxon>Pseudomonadota</taxon>
        <taxon>Alphaproteobacteria</taxon>
        <taxon>Hyphomicrobiales</taxon>
        <taxon>Nitrobacteraceae</taxon>
        <taxon>Variibacter</taxon>
    </lineage>
</organism>
<feature type="compositionally biased region" description="Basic residues" evidence="1">
    <location>
        <begin position="153"/>
        <end position="163"/>
    </location>
</feature>
<dbReference type="EMBL" id="AP014946">
    <property type="protein sequence ID" value="BAT61092.1"/>
    <property type="molecule type" value="Genomic_DNA"/>
</dbReference>
<feature type="chain" id="PRO_5006615972" evidence="2">
    <location>
        <begin position="26"/>
        <end position="182"/>
    </location>
</feature>
<keyword evidence="2" id="KW-0732">Signal</keyword>
<dbReference type="Proteomes" id="UP000236884">
    <property type="component" value="Chromosome"/>
</dbReference>
<evidence type="ECO:0000313" key="3">
    <source>
        <dbReference type="EMBL" id="BAT61092.1"/>
    </source>
</evidence>
<proteinExistence type="predicted"/>
<gene>
    <name evidence="3" type="ORF">GJW-30_1_03645</name>
</gene>
<feature type="signal peptide" evidence="2">
    <location>
        <begin position="1"/>
        <end position="25"/>
    </location>
</feature>
<evidence type="ECO:0000256" key="2">
    <source>
        <dbReference type="SAM" id="SignalP"/>
    </source>
</evidence>
<feature type="region of interest" description="Disordered" evidence="1">
    <location>
        <begin position="153"/>
        <end position="182"/>
    </location>
</feature>
<dbReference type="KEGG" id="vgo:GJW-30_1_03645"/>
<reference evidence="3 4" key="1">
    <citation type="submission" date="2015-08" db="EMBL/GenBank/DDBJ databases">
        <title>Investigation of the bacterial diversity of lava forest soil.</title>
        <authorList>
            <person name="Lee J.S."/>
        </authorList>
    </citation>
    <scope>NUCLEOTIDE SEQUENCE [LARGE SCALE GENOMIC DNA]</scope>
    <source>
        <strain evidence="3 4">GJW-30</strain>
    </source>
</reference>